<feature type="region of interest" description="Disordered" evidence="7">
    <location>
        <begin position="1"/>
        <end position="22"/>
    </location>
</feature>
<dbReference type="PRINTS" id="PR01036">
    <property type="entry name" value="TCRTETB"/>
</dbReference>
<keyword evidence="3" id="KW-1003">Cell membrane</keyword>
<feature type="transmembrane region" description="Helical" evidence="8">
    <location>
        <begin position="158"/>
        <end position="182"/>
    </location>
</feature>
<dbReference type="Pfam" id="PF07690">
    <property type="entry name" value="MFS_1"/>
    <property type="match status" value="1"/>
</dbReference>
<dbReference type="InterPro" id="IPR036259">
    <property type="entry name" value="MFS_trans_sf"/>
</dbReference>
<evidence type="ECO:0000256" key="7">
    <source>
        <dbReference type="SAM" id="MobiDB-lite"/>
    </source>
</evidence>
<evidence type="ECO:0000256" key="5">
    <source>
        <dbReference type="ARBA" id="ARBA00022989"/>
    </source>
</evidence>
<dbReference type="Gene3D" id="1.20.1250.20">
    <property type="entry name" value="MFS general substrate transporter like domains"/>
    <property type="match status" value="1"/>
</dbReference>
<keyword evidence="6 8" id="KW-0472">Membrane</keyword>
<dbReference type="Gene3D" id="1.20.1720.10">
    <property type="entry name" value="Multidrug resistance protein D"/>
    <property type="match status" value="1"/>
</dbReference>
<keyword evidence="5 8" id="KW-1133">Transmembrane helix</keyword>
<feature type="transmembrane region" description="Helical" evidence="8">
    <location>
        <begin position="219"/>
        <end position="238"/>
    </location>
</feature>
<keyword evidence="4 8" id="KW-0812">Transmembrane</keyword>
<dbReference type="PANTHER" id="PTHR42718">
    <property type="entry name" value="MAJOR FACILITATOR SUPERFAMILY MULTIDRUG TRANSPORTER MFSC"/>
    <property type="match status" value="1"/>
</dbReference>
<feature type="transmembrane region" description="Helical" evidence="8">
    <location>
        <begin position="325"/>
        <end position="345"/>
    </location>
</feature>
<dbReference type="InterPro" id="IPR020846">
    <property type="entry name" value="MFS_dom"/>
</dbReference>
<evidence type="ECO:0000256" key="4">
    <source>
        <dbReference type="ARBA" id="ARBA00022692"/>
    </source>
</evidence>
<reference evidence="10 11" key="1">
    <citation type="submission" date="2020-08" db="EMBL/GenBank/DDBJ databases">
        <title>Genomic Encyclopedia of Type Strains, Phase IV (KMG-IV): sequencing the most valuable type-strain genomes for metagenomic binning, comparative biology and taxonomic classification.</title>
        <authorList>
            <person name="Goeker M."/>
        </authorList>
    </citation>
    <scope>NUCLEOTIDE SEQUENCE [LARGE SCALE GENOMIC DNA]</scope>
    <source>
        <strain evidence="10 11">DSM 25966</strain>
    </source>
</reference>
<dbReference type="GO" id="GO:0022857">
    <property type="term" value="F:transmembrane transporter activity"/>
    <property type="evidence" value="ECO:0007669"/>
    <property type="project" value="InterPro"/>
</dbReference>
<feature type="transmembrane region" description="Helical" evidence="8">
    <location>
        <begin position="352"/>
        <end position="373"/>
    </location>
</feature>
<dbReference type="PANTHER" id="PTHR42718:SF46">
    <property type="entry name" value="BLR6921 PROTEIN"/>
    <property type="match status" value="1"/>
</dbReference>
<dbReference type="EMBL" id="JACIDS010000001">
    <property type="protein sequence ID" value="MBB3929921.1"/>
    <property type="molecule type" value="Genomic_DNA"/>
</dbReference>
<dbReference type="NCBIfam" id="TIGR00711">
    <property type="entry name" value="efflux_EmrB"/>
    <property type="match status" value="1"/>
</dbReference>
<organism evidence="10 11">
    <name type="scientific">Kaistia hirudinis</name>
    <dbReference type="NCBI Taxonomy" id="1293440"/>
    <lineage>
        <taxon>Bacteria</taxon>
        <taxon>Pseudomonadati</taxon>
        <taxon>Pseudomonadota</taxon>
        <taxon>Alphaproteobacteria</taxon>
        <taxon>Hyphomicrobiales</taxon>
        <taxon>Kaistiaceae</taxon>
        <taxon>Kaistia</taxon>
    </lineage>
</organism>
<feature type="transmembrane region" description="Helical" evidence="8">
    <location>
        <begin position="461"/>
        <end position="485"/>
    </location>
</feature>
<dbReference type="GO" id="GO:0005886">
    <property type="term" value="C:plasma membrane"/>
    <property type="evidence" value="ECO:0007669"/>
    <property type="project" value="UniProtKB-SubCell"/>
</dbReference>
<dbReference type="InterPro" id="IPR011701">
    <property type="entry name" value="MFS"/>
</dbReference>
<keyword evidence="2" id="KW-0813">Transport</keyword>
<dbReference type="SUPFAM" id="SSF103473">
    <property type="entry name" value="MFS general substrate transporter"/>
    <property type="match status" value="1"/>
</dbReference>
<evidence type="ECO:0000313" key="10">
    <source>
        <dbReference type="EMBL" id="MBB3929921.1"/>
    </source>
</evidence>
<evidence type="ECO:0000256" key="6">
    <source>
        <dbReference type="ARBA" id="ARBA00023136"/>
    </source>
</evidence>
<dbReference type="AlphaFoldDB" id="A0A840AM08"/>
<dbReference type="CDD" id="cd17321">
    <property type="entry name" value="MFS_MMR_MDR_like"/>
    <property type="match status" value="1"/>
</dbReference>
<evidence type="ECO:0000256" key="8">
    <source>
        <dbReference type="SAM" id="Phobius"/>
    </source>
</evidence>
<comment type="subcellular location">
    <subcellularLocation>
        <location evidence="1">Cell membrane</location>
        <topology evidence="1">Multi-pass membrane protein</topology>
    </subcellularLocation>
</comment>
<feature type="transmembrane region" description="Helical" evidence="8">
    <location>
        <begin position="100"/>
        <end position="119"/>
    </location>
</feature>
<evidence type="ECO:0000313" key="11">
    <source>
        <dbReference type="Proteomes" id="UP000553963"/>
    </source>
</evidence>
<keyword evidence="11" id="KW-1185">Reference proteome</keyword>
<feature type="transmembrane region" description="Helical" evidence="8">
    <location>
        <begin position="419"/>
        <end position="441"/>
    </location>
</feature>
<evidence type="ECO:0000259" key="9">
    <source>
        <dbReference type="PROSITE" id="PS50850"/>
    </source>
</evidence>
<evidence type="ECO:0000256" key="2">
    <source>
        <dbReference type="ARBA" id="ARBA00022448"/>
    </source>
</evidence>
<dbReference type="InterPro" id="IPR004638">
    <property type="entry name" value="EmrB-like"/>
</dbReference>
<feature type="transmembrane region" description="Helical" evidence="8">
    <location>
        <begin position="287"/>
        <end position="313"/>
    </location>
</feature>
<dbReference type="RefSeq" id="WP_183397531.1">
    <property type="nucleotide sequence ID" value="NZ_JACIDS010000001.1"/>
</dbReference>
<gene>
    <name evidence="10" type="ORF">GGR25_000940</name>
</gene>
<feature type="transmembrane region" description="Helical" evidence="8">
    <location>
        <begin position="188"/>
        <end position="207"/>
    </location>
</feature>
<dbReference type="PROSITE" id="PS50850">
    <property type="entry name" value="MFS"/>
    <property type="match status" value="1"/>
</dbReference>
<feature type="transmembrane region" description="Helical" evidence="8">
    <location>
        <begin position="125"/>
        <end position="146"/>
    </location>
</feature>
<feature type="transmembrane region" description="Helical" evidence="8">
    <location>
        <begin position="244"/>
        <end position="267"/>
    </location>
</feature>
<feature type="transmembrane region" description="Helical" evidence="8">
    <location>
        <begin position="379"/>
        <end position="398"/>
    </location>
</feature>
<feature type="domain" description="Major facilitator superfamily (MFS) profile" evidence="9">
    <location>
        <begin position="34"/>
        <end position="482"/>
    </location>
</feature>
<evidence type="ECO:0000256" key="3">
    <source>
        <dbReference type="ARBA" id="ARBA00022475"/>
    </source>
</evidence>
<accession>A0A840AM08</accession>
<dbReference type="Proteomes" id="UP000553963">
    <property type="component" value="Unassembled WGS sequence"/>
</dbReference>
<evidence type="ECO:0000256" key="1">
    <source>
        <dbReference type="ARBA" id="ARBA00004651"/>
    </source>
</evidence>
<feature type="transmembrane region" description="Helical" evidence="8">
    <location>
        <begin position="69"/>
        <end position="88"/>
    </location>
</feature>
<protein>
    <submittedName>
        <fullName evidence="10">EmrB/QacA subfamily drug resistance transporter</fullName>
    </submittedName>
</protein>
<comment type="caution">
    <text evidence="10">The sequence shown here is derived from an EMBL/GenBank/DDBJ whole genome shotgun (WGS) entry which is preliminary data.</text>
</comment>
<name>A0A840AM08_9HYPH</name>
<sequence length="493" mass="50984">MDGAVSGAGSREGAPGGAPLPADPARPHANPWPIVAVTCIGAAMGQFDASVVQLALPDLAVVFDTRETLASWVALSYVLAFSAALPVFGRLCAMFGRKRLYLAGMVVFILASALCGIATSLPELIVYRIIQGIGGASLGANSIVILNQAAGKALRARAMGYFSAAQAVGVSLGPIAGGLLLGFFGWQAIFWVTVPIGLLGAVAGWLVLPDDTERDRQPFDWQGALLLGPSLVCLVIVLNHIADWGIASLPALAFGIGGIVLLACFILREKRTPSPLIDLGIFASKPFSLGVVAVLLSYALLYGMFYLMSYAAIRGLHEPPERAGLRLSAIPIALGIAAPFAGALVKRHGTATLALFGMALAAAALLTLSLVALEPIPSRTIGMIALAVFGAGLGFFMAPNNSATMGAAPARFAGEAGAMINLARMLGVSLGIASSASMLRWRTEVITGATGDTVFFYGHPMLGAVETSFGLLFGLALVAATATWWRRRVAPDA</sequence>
<proteinExistence type="predicted"/>